<sequence length="301" mass="31320">GLQQPLPHLRRQRGGQHQNGKRIAIELVGESTLKDSKASQGKGALMVNGHSEFEGDGTLNLYGYAKHAYWADEYVQLKKNFTGIINILYAKKDGLNMKQYFLQNGGHFNISGTLDDGIQVAADNKESGYAAISGGSLTINVTAAGAKGLKCQGDITIDNSNSVPIVTITNSGKGKWDSKGLKVKGATCISSDANVTIAAGEISLTATGSGGKGLKCDSTLTITGGDLSVTTTGTTYVNIGGNQEYDGNYHGQLDSLDAAYTTSPKGINVGIKSTESSTGLPVGDIQISGGNVHVKCSGQQD</sequence>
<accession>J9FXH1</accession>
<protein>
    <submittedName>
        <fullName evidence="2">Uncharacterized protein</fullName>
    </submittedName>
</protein>
<feature type="region of interest" description="Disordered" evidence="1">
    <location>
        <begin position="1"/>
        <end position="20"/>
    </location>
</feature>
<reference evidence="2" key="1">
    <citation type="journal article" date="2012" name="PLoS ONE">
        <title>Gene sets for utilization of primary and secondary nutrition supplies in the distal gut of endangered iberian lynx.</title>
        <authorList>
            <person name="Alcaide M."/>
            <person name="Messina E."/>
            <person name="Richter M."/>
            <person name="Bargiela R."/>
            <person name="Peplies J."/>
            <person name="Huws S.A."/>
            <person name="Newbold C.J."/>
            <person name="Golyshin P.N."/>
            <person name="Simon M.A."/>
            <person name="Lopez G."/>
            <person name="Yakimov M.M."/>
            <person name="Ferrer M."/>
        </authorList>
    </citation>
    <scope>NUCLEOTIDE SEQUENCE</scope>
</reference>
<dbReference type="AlphaFoldDB" id="J9FXH1"/>
<evidence type="ECO:0000256" key="1">
    <source>
        <dbReference type="SAM" id="MobiDB-lite"/>
    </source>
</evidence>
<feature type="non-terminal residue" evidence="2">
    <location>
        <position position="301"/>
    </location>
</feature>
<evidence type="ECO:0000313" key="2">
    <source>
        <dbReference type="EMBL" id="EJW99253.1"/>
    </source>
</evidence>
<gene>
    <name evidence="2" type="ORF">EVA_12640</name>
</gene>
<comment type="caution">
    <text evidence="2">The sequence shown here is derived from an EMBL/GenBank/DDBJ whole genome shotgun (WGS) entry which is preliminary data.</text>
</comment>
<organism evidence="2">
    <name type="scientific">gut metagenome</name>
    <dbReference type="NCBI Taxonomy" id="749906"/>
    <lineage>
        <taxon>unclassified sequences</taxon>
        <taxon>metagenomes</taxon>
        <taxon>organismal metagenomes</taxon>
    </lineage>
</organism>
<proteinExistence type="predicted"/>
<name>J9FXH1_9ZZZZ</name>
<dbReference type="EMBL" id="AMCI01003894">
    <property type="protein sequence ID" value="EJW99253.1"/>
    <property type="molecule type" value="Genomic_DNA"/>
</dbReference>
<feature type="non-terminal residue" evidence="2">
    <location>
        <position position="1"/>
    </location>
</feature>
<dbReference type="Pfam" id="PF14262">
    <property type="entry name" value="Cthe_2159"/>
    <property type="match status" value="1"/>
</dbReference>
<dbReference type="InterPro" id="IPR025584">
    <property type="entry name" value="Cthe_2159"/>
</dbReference>